<evidence type="ECO:0000313" key="3">
    <source>
        <dbReference type="Ensembl" id="ENSACAP00000020478.3"/>
    </source>
</evidence>
<feature type="compositionally biased region" description="Polar residues" evidence="2">
    <location>
        <begin position="1264"/>
        <end position="1294"/>
    </location>
</feature>
<dbReference type="GeneTree" id="ENSGT00390000013339"/>
<feature type="coiled-coil region" evidence="1">
    <location>
        <begin position="1000"/>
        <end position="1027"/>
    </location>
</feature>
<accession>G1KXY8</accession>
<dbReference type="GO" id="GO:0005794">
    <property type="term" value="C:Golgi apparatus"/>
    <property type="evidence" value="ECO:0000318"/>
    <property type="project" value="GO_Central"/>
</dbReference>
<feature type="region of interest" description="Disordered" evidence="2">
    <location>
        <begin position="1258"/>
        <end position="1298"/>
    </location>
</feature>
<dbReference type="STRING" id="28377.ENSACAP00000020478"/>
<sequence length="1346" mass="151672">MSKNLQELREALQKQTLETLKLQEEAKKFPTEPLSRRETASYPYTVVTGASIPLASNPTLQPSIMQSGTMEGSLPLASTTLQPSIMQSGTMESSGPLASNTTLQPSIIRSETRESSVPLASNTMLQPSIMQSEIIESSVPLASNTTLQPSIMRSRMTASTVRFASNTTLPPSFMQSGMTDSSVPFASNTTLQPPFMQSGMTDSSVPPASDTTLQPSIIQSGAAESSVTLPSNTKFQSSTMRSGQVESSVYSAPSAAAGSTPKTLYSKYEQDIEAQKKPSKYSERDTIVEEYSQQVKDLQKRLSETTEQHEQEKSGLRQSILELQASLQQVSREKELITDIRRKESQSQEDLGCQMKATISELKTASLLQEEMLKESSSQTEHLKKMIHGHENVFQGLRDVLMKYEEDMGKKVYEHESVANLHICNLPTAFSKVLRDLEAEVLRLQGRLASFEGQLNLLKKESQCKTEMMLQQHHESIERLISEHEQELEALSENANASRSHASNIQSQLEIVQEQAKNQNSLYMRQVSQLENTVSQLRSELRETRRMSQDKIEELEKELHLVNSEIAEAQTERDQYSQETGNLDDQIQLLKSELYKKDMELNLEKEQNKRLWDRDTGSSITIDHLRRELDNKNMELQRIDSSMKSMKAECQEQMERQMSTIKEKNESIEKVASMTAQQEATKEILRKVSEELAEKKISLEAAERQVAELTLAVQQKESVIEMTNEEIQKLRGRVDSKLQELQQLKNESEHLLSVQSECDSLKLQLVEKEKVVEILRKQVENMTQVIGQHSRTAGGLEMERSQLMKEANDMKLEIHELKILQDKKDSQMRELEASLSEMELERVKLMNANAERLRTLKEMMLEREELINEIKISRIELATLVEESQVLKSDFQEQSEEMKATVNKLKLELKSAQLELEQTRATLKTTEGSDGHAMKVAIGMQKQITAKRGQIEALQSKIKFLEEAMITATKEKHYLKEERNKLSQELTCMAASNIKMAEELDILKSQDKRLKEKLATMESALDKASMQFAECQCIMQQQEQEAMRFKLQHTLDVKELQGPGYALRSLSAKQRHSTLPHSHPSSTPTSQGFAGHISLIDSHSVLAKENPLRDLKQVLQELRSTVEEMPSANLPRRESDSDADSITEGAINILDASNRECIGRRIHELFSREAAVRDLPTDVTRGQDAFSREPSTLHTADLEDPTLSLPSSTTQTIFSSTPRYTSSKKLSPEERCKARSPVYSLLTAPLDDLKASSAASLERRSTLKKSNSPEASASFASKTNSAFSSGSSIQTGESNGKACRKLQNKMENLQNLVESLQLKNQAMSSMIRCQEKKIEKAKEKEKKLSK</sequence>
<keyword evidence="1" id="KW-0175">Coiled coil</keyword>
<feature type="compositionally biased region" description="Polar residues" evidence="2">
    <location>
        <begin position="1211"/>
        <end position="1225"/>
    </location>
</feature>
<evidence type="ECO:0000256" key="1">
    <source>
        <dbReference type="SAM" id="Coils"/>
    </source>
</evidence>
<dbReference type="GeneID" id="100557429"/>
<feature type="compositionally biased region" description="Low complexity" evidence="2">
    <location>
        <begin position="1201"/>
        <end position="1210"/>
    </location>
</feature>
<reference evidence="3" key="2">
    <citation type="submission" date="2025-08" db="UniProtKB">
        <authorList>
            <consortium name="Ensembl"/>
        </authorList>
    </citation>
    <scope>IDENTIFICATION</scope>
</reference>
<keyword evidence="4" id="KW-1185">Reference proteome</keyword>
<feature type="coiled-coil region" evidence="1">
    <location>
        <begin position="622"/>
        <end position="971"/>
    </location>
</feature>
<feature type="region of interest" description="Disordered" evidence="2">
    <location>
        <begin position="1068"/>
        <end position="1090"/>
    </location>
</feature>
<dbReference type="Pfam" id="PF15921">
    <property type="entry name" value="CCDC158"/>
    <property type="match status" value="1"/>
</dbReference>
<dbReference type="OrthoDB" id="10072099at2759"/>
<evidence type="ECO:0000256" key="2">
    <source>
        <dbReference type="SAM" id="MobiDB-lite"/>
    </source>
</evidence>
<dbReference type="InParanoid" id="G1KXY8"/>
<dbReference type="InterPro" id="IPR031809">
    <property type="entry name" value="CCDC158"/>
</dbReference>
<dbReference type="Bgee" id="ENSACAG00000012498">
    <property type="expression patterns" value="Expressed in embryo and 7 other cell types or tissues"/>
</dbReference>
<dbReference type="Proteomes" id="UP000001646">
    <property type="component" value="Chromosome 5"/>
</dbReference>
<name>G1KXY8_ANOCA</name>
<reference evidence="3" key="3">
    <citation type="submission" date="2025-09" db="UniProtKB">
        <authorList>
            <consortium name="Ensembl"/>
        </authorList>
    </citation>
    <scope>IDENTIFICATION</scope>
</reference>
<dbReference type="CTD" id="339965"/>
<reference evidence="3 4" key="1">
    <citation type="submission" date="2009-12" db="EMBL/GenBank/DDBJ databases">
        <title>The Genome Sequence of Anolis carolinensis (Green Anole Lizard).</title>
        <authorList>
            <consortium name="The Genome Sequencing Platform"/>
            <person name="Di Palma F."/>
            <person name="Alfoldi J."/>
            <person name="Heiman D."/>
            <person name="Young S."/>
            <person name="Grabherr M."/>
            <person name="Johnson J."/>
            <person name="Lander E.S."/>
            <person name="Lindblad-Toh K."/>
        </authorList>
    </citation>
    <scope>NUCLEOTIDE SEQUENCE [LARGE SCALE GENOMIC DNA]</scope>
    <source>
        <strain evidence="3 4">JBL SC #1</strain>
    </source>
</reference>
<feature type="coiled-coil region" evidence="1">
    <location>
        <begin position="434"/>
        <end position="586"/>
    </location>
</feature>
<dbReference type="eggNOG" id="ENOG502QX0B">
    <property type="taxonomic scope" value="Eukaryota"/>
</dbReference>
<feature type="compositionally biased region" description="Polar residues" evidence="2">
    <location>
        <begin position="198"/>
        <end position="213"/>
    </location>
</feature>
<dbReference type="PANTHER" id="PTHR47615">
    <property type="entry name" value="COILED-COIL DOMAIN-CONTAINING PROTEIN 158"/>
    <property type="match status" value="1"/>
</dbReference>
<feature type="coiled-coil region" evidence="1">
    <location>
        <begin position="288"/>
        <end position="333"/>
    </location>
</feature>
<evidence type="ECO:0000313" key="4">
    <source>
        <dbReference type="Proteomes" id="UP000001646"/>
    </source>
</evidence>
<dbReference type="PANTHER" id="PTHR47615:SF1">
    <property type="entry name" value="COILED-COIL DOMAIN-CONTAINING PROTEIN 158"/>
    <property type="match status" value="1"/>
</dbReference>
<feature type="region of interest" description="Disordered" evidence="2">
    <location>
        <begin position="221"/>
        <end position="240"/>
    </location>
</feature>
<feature type="region of interest" description="Disordered" evidence="2">
    <location>
        <begin position="187"/>
        <end position="213"/>
    </location>
</feature>
<gene>
    <name evidence="3" type="primary">CCDC158</name>
</gene>
<feature type="region of interest" description="Disordered" evidence="2">
    <location>
        <begin position="1181"/>
        <end position="1231"/>
    </location>
</feature>
<feature type="compositionally biased region" description="Low complexity" evidence="2">
    <location>
        <begin position="1075"/>
        <end position="1086"/>
    </location>
</feature>
<proteinExistence type="predicted"/>
<dbReference type="HOGENOM" id="CLU_009414_0_0_1"/>
<dbReference type="Ensembl" id="ENSACAT00000028669.3">
    <property type="protein sequence ID" value="ENSACAP00000020478.3"/>
    <property type="gene ID" value="ENSACAG00000012498.4"/>
</dbReference>
<feature type="coiled-coil region" evidence="1">
    <location>
        <begin position="1299"/>
        <end position="1340"/>
    </location>
</feature>
<organism evidence="3 4">
    <name type="scientific">Anolis carolinensis</name>
    <name type="common">Green anole</name>
    <name type="synonym">American chameleon</name>
    <dbReference type="NCBI Taxonomy" id="28377"/>
    <lineage>
        <taxon>Eukaryota</taxon>
        <taxon>Metazoa</taxon>
        <taxon>Chordata</taxon>
        <taxon>Craniata</taxon>
        <taxon>Vertebrata</taxon>
        <taxon>Euteleostomi</taxon>
        <taxon>Lepidosauria</taxon>
        <taxon>Squamata</taxon>
        <taxon>Bifurcata</taxon>
        <taxon>Unidentata</taxon>
        <taxon>Episquamata</taxon>
        <taxon>Toxicofera</taxon>
        <taxon>Iguania</taxon>
        <taxon>Dactyloidae</taxon>
        <taxon>Anolis</taxon>
    </lineage>
</organism>
<protein>
    <submittedName>
        <fullName evidence="3">Coiled-coil domain containing 158</fullName>
    </submittedName>
</protein>